<accession>A0A1B9I9V7</accession>
<evidence type="ECO:0000313" key="2">
    <source>
        <dbReference type="EMBL" id="OCF52326.1"/>
    </source>
</evidence>
<keyword evidence="1" id="KW-0472">Membrane</keyword>
<sequence>MLNCRDAKPEALMLGCEGTLVTLSTVSGGHRDTDPFTTHGSVDLAIGNPILLTRLTFSEAGQELRAVKQAGRTTGALVGAVAALVTFSSILVYLYRQKRPKLRASQVDASGII</sequence>
<reference evidence="2" key="2">
    <citation type="submission" date="2016-07" db="EMBL/GenBank/DDBJ databases">
        <title>Evolution of pathogenesis and genome organization in the Tremellales.</title>
        <authorList>
            <person name="Cuomo C."/>
            <person name="Litvintseva A."/>
            <person name="Heitman J."/>
            <person name="Chen Y."/>
            <person name="Sun S."/>
            <person name="Springer D."/>
            <person name="Dromer F."/>
            <person name="Young S."/>
            <person name="Zeng Q."/>
            <person name="Chapman S."/>
            <person name="Gujja S."/>
            <person name="Saif S."/>
            <person name="Birren B."/>
        </authorList>
    </citation>
    <scope>NUCLEOTIDE SEQUENCE</scope>
    <source>
        <strain evidence="2">CBS 10737</strain>
    </source>
</reference>
<reference evidence="2" key="1">
    <citation type="submission" date="2013-07" db="EMBL/GenBank/DDBJ databases">
        <title>The Genome Sequence of Cryptococcus pinus CBS10737.</title>
        <authorList>
            <consortium name="The Broad Institute Genome Sequencing Platform"/>
            <person name="Cuomo C."/>
            <person name="Litvintseva A."/>
            <person name="Chen Y."/>
            <person name="Heitman J."/>
            <person name="Sun S."/>
            <person name="Springer D."/>
            <person name="Dromer F."/>
            <person name="Young S.K."/>
            <person name="Zeng Q."/>
            <person name="Gargeya S."/>
            <person name="Fitzgerald M."/>
            <person name="Abouelleil A."/>
            <person name="Alvarado L."/>
            <person name="Berlin A.M."/>
            <person name="Chapman S.B."/>
            <person name="Dewar J."/>
            <person name="Goldberg J."/>
            <person name="Griggs A."/>
            <person name="Gujja S."/>
            <person name="Hansen M."/>
            <person name="Howarth C."/>
            <person name="Imamovic A."/>
            <person name="Larimer J."/>
            <person name="McCowan C."/>
            <person name="Murphy C."/>
            <person name="Pearson M."/>
            <person name="Priest M."/>
            <person name="Roberts A."/>
            <person name="Saif S."/>
            <person name="Shea T."/>
            <person name="Sykes S."/>
            <person name="Wortman J."/>
            <person name="Nusbaum C."/>
            <person name="Birren B."/>
        </authorList>
    </citation>
    <scope>NUCLEOTIDE SEQUENCE [LARGE SCALE GENOMIC DNA]</scope>
    <source>
        <strain evidence="2">CBS 10737</strain>
    </source>
</reference>
<proteinExistence type="predicted"/>
<protein>
    <submittedName>
        <fullName evidence="2">Uncharacterized protein</fullName>
    </submittedName>
</protein>
<dbReference type="AlphaFoldDB" id="A0A1B9I9V7"/>
<keyword evidence="1" id="KW-0812">Transmembrane</keyword>
<gene>
    <name evidence="2" type="ORF">I206_01615</name>
</gene>
<evidence type="ECO:0000256" key="1">
    <source>
        <dbReference type="SAM" id="Phobius"/>
    </source>
</evidence>
<name>A0A1B9I9V7_9TREE</name>
<dbReference type="EMBL" id="KI894008">
    <property type="protein sequence ID" value="OCF52326.1"/>
    <property type="molecule type" value="Genomic_DNA"/>
</dbReference>
<keyword evidence="1" id="KW-1133">Transmembrane helix</keyword>
<organism evidence="2">
    <name type="scientific">Kwoniella pini CBS 10737</name>
    <dbReference type="NCBI Taxonomy" id="1296096"/>
    <lineage>
        <taxon>Eukaryota</taxon>
        <taxon>Fungi</taxon>
        <taxon>Dikarya</taxon>
        <taxon>Basidiomycota</taxon>
        <taxon>Agaricomycotina</taxon>
        <taxon>Tremellomycetes</taxon>
        <taxon>Tremellales</taxon>
        <taxon>Cryptococcaceae</taxon>
        <taxon>Kwoniella</taxon>
    </lineage>
</organism>
<feature type="transmembrane region" description="Helical" evidence="1">
    <location>
        <begin position="74"/>
        <end position="95"/>
    </location>
</feature>